<organism evidence="2 3">
    <name type="scientific">Euroglyphus maynei</name>
    <name type="common">Mayne's house dust mite</name>
    <dbReference type="NCBI Taxonomy" id="6958"/>
    <lineage>
        <taxon>Eukaryota</taxon>
        <taxon>Metazoa</taxon>
        <taxon>Ecdysozoa</taxon>
        <taxon>Arthropoda</taxon>
        <taxon>Chelicerata</taxon>
        <taxon>Arachnida</taxon>
        <taxon>Acari</taxon>
        <taxon>Acariformes</taxon>
        <taxon>Sarcoptiformes</taxon>
        <taxon>Astigmata</taxon>
        <taxon>Psoroptidia</taxon>
        <taxon>Analgoidea</taxon>
        <taxon>Pyroglyphidae</taxon>
        <taxon>Pyroglyphinae</taxon>
        <taxon>Euroglyphus</taxon>
    </lineage>
</organism>
<dbReference type="AlphaFoldDB" id="A0A1Y3BYK8"/>
<proteinExistence type="predicted"/>
<evidence type="ECO:0000256" key="1">
    <source>
        <dbReference type="SAM" id="MobiDB-lite"/>
    </source>
</evidence>
<reference evidence="2 3" key="1">
    <citation type="submission" date="2017-03" db="EMBL/GenBank/DDBJ databases">
        <title>Genome Survey of Euroglyphus maynei.</title>
        <authorList>
            <person name="Arlian L.G."/>
            <person name="Morgan M.S."/>
            <person name="Rider S.D."/>
        </authorList>
    </citation>
    <scope>NUCLEOTIDE SEQUENCE [LARGE SCALE GENOMIC DNA]</scope>
    <source>
        <strain evidence="2">Arlian Lab</strain>
        <tissue evidence="2">Whole body</tissue>
    </source>
</reference>
<comment type="caution">
    <text evidence="2">The sequence shown here is derived from an EMBL/GenBank/DDBJ whole genome shotgun (WGS) entry which is preliminary data.</text>
</comment>
<evidence type="ECO:0000313" key="3">
    <source>
        <dbReference type="Proteomes" id="UP000194236"/>
    </source>
</evidence>
<protein>
    <submittedName>
        <fullName evidence="2">Uncharacterized protein</fullName>
    </submittedName>
</protein>
<dbReference type="EMBL" id="MUJZ01000423">
    <property type="protein sequence ID" value="OTF84155.1"/>
    <property type="molecule type" value="Genomic_DNA"/>
</dbReference>
<feature type="compositionally biased region" description="Low complexity" evidence="1">
    <location>
        <begin position="46"/>
        <end position="68"/>
    </location>
</feature>
<name>A0A1Y3BYK8_EURMA</name>
<feature type="region of interest" description="Disordered" evidence="1">
    <location>
        <begin position="46"/>
        <end position="79"/>
    </location>
</feature>
<feature type="compositionally biased region" description="Acidic residues" evidence="1">
    <location>
        <begin position="69"/>
        <end position="79"/>
    </location>
</feature>
<evidence type="ECO:0000313" key="2">
    <source>
        <dbReference type="EMBL" id="OTF84155.1"/>
    </source>
</evidence>
<keyword evidence="3" id="KW-1185">Reference proteome</keyword>
<accession>A0A1Y3BYK8</accession>
<dbReference type="Proteomes" id="UP000194236">
    <property type="component" value="Unassembled WGS sequence"/>
</dbReference>
<gene>
    <name evidence="2" type="ORF">BLA29_013846</name>
</gene>
<sequence>MVFNETNVKQFIFIFEEILQDINYLHQNRTRSSSLSSAYSSDSIISVTGNNNSGNGNNGQIENISSDSLSDEDSSIISE</sequence>